<evidence type="ECO:0000259" key="1">
    <source>
        <dbReference type="Pfam" id="PF07669"/>
    </source>
</evidence>
<dbReference type="RefSeq" id="WP_127111347.1">
    <property type="nucleotide sequence ID" value="NZ_RZGR01000020.1"/>
</dbReference>
<organism evidence="2 3">
    <name type="scientific">Legionella septentrionalis</name>
    <dbReference type="NCBI Taxonomy" id="2498109"/>
    <lineage>
        <taxon>Bacteria</taxon>
        <taxon>Pseudomonadati</taxon>
        <taxon>Pseudomonadota</taxon>
        <taxon>Gammaproteobacteria</taxon>
        <taxon>Legionellales</taxon>
        <taxon>Legionellaceae</taxon>
        <taxon>Legionella</taxon>
    </lineage>
</organism>
<evidence type="ECO:0000313" key="2">
    <source>
        <dbReference type="EMBL" id="RUQ85149.1"/>
    </source>
</evidence>
<dbReference type="Gene3D" id="3.40.50.150">
    <property type="entry name" value="Vaccinia Virus protein VP39"/>
    <property type="match status" value="1"/>
</dbReference>
<evidence type="ECO:0000313" key="3">
    <source>
        <dbReference type="Proteomes" id="UP000288012"/>
    </source>
</evidence>
<dbReference type="EMBL" id="RZGR01000020">
    <property type="protein sequence ID" value="RUQ85149.1"/>
    <property type="molecule type" value="Genomic_DNA"/>
</dbReference>
<dbReference type="InterPro" id="IPR011639">
    <property type="entry name" value="MethylTrfase_TaqI-like_dom"/>
</dbReference>
<name>A0A3S0WZY4_9GAMM</name>
<proteinExistence type="predicted"/>
<gene>
    <name evidence="2" type="ORF">EKM59_07495</name>
</gene>
<dbReference type="InterPro" id="IPR029063">
    <property type="entry name" value="SAM-dependent_MTases_sf"/>
</dbReference>
<protein>
    <recommendedName>
        <fullName evidence="1">Type II methyltransferase M.TaqI-like domain-containing protein</fullName>
    </recommendedName>
</protein>
<dbReference type="SUPFAM" id="SSF53335">
    <property type="entry name" value="S-adenosyl-L-methionine-dependent methyltransferases"/>
    <property type="match status" value="1"/>
</dbReference>
<dbReference type="Pfam" id="PF07669">
    <property type="entry name" value="Eco57I"/>
    <property type="match status" value="1"/>
</dbReference>
<dbReference type="GO" id="GO:0006304">
    <property type="term" value="P:DNA modification"/>
    <property type="evidence" value="ECO:0007669"/>
    <property type="project" value="InterPro"/>
</dbReference>
<sequence length="485" mass="55772">MQTNLTLRSAHALDVLGNVVGRDQQIMIIDKAVNLVSLLDAQDFLDENVVFFDPFCKAGEILLGCAYLSCLNKSILKEEPIILNDIKAELYGSCRYFGLSPDQRHHRLSLRTFLGNKLSHDEKYNQIIRNGNYLSEIDGRLDELKFRQEFNSMLEYINSSKKSKKIIAVGNPPYQESDGGAGASAKPIYNFFVETLIKSNAVHEFIFVIPARWFSAGKGLDNFRKTIMTCNQIKSITYFEKAEDVFPTVQIKGGVCFLHWICKQSNSKPIFIVGNEKTTLDLNQYDIIPDDPYSTSIISKVLNSKHVNQYVSSIAWPGKPFGLRTFYFQRNESICDTDPDAVKCYTAGRRLKYINRNILLKNVDKIDKYKVVAPKAYGKGMKRCTLPKQHIFIIGKGEICTETYNVIGCFESSIEAENFQQYLQTDFARYLLGLRKITQDIPKDRWSWVPYIDVKRKWTDKELFSLFQINPEEQLHIKKKVQEWS</sequence>
<accession>A0A3S0WZY4</accession>
<comment type="caution">
    <text evidence="2">The sequence shown here is derived from an EMBL/GenBank/DDBJ whole genome shotgun (WGS) entry which is preliminary data.</text>
</comment>
<dbReference type="AlphaFoldDB" id="A0A3S0WZY4"/>
<reference evidence="2 3" key="1">
    <citation type="submission" date="2018-12" db="EMBL/GenBank/DDBJ databases">
        <title>Legionella sp,whole genome shotgun sequence.</title>
        <authorList>
            <person name="Wu H."/>
        </authorList>
    </citation>
    <scope>NUCLEOTIDE SEQUENCE [LARGE SCALE GENOMIC DNA]</scope>
    <source>
        <strain evidence="3">km714</strain>
    </source>
</reference>
<dbReference type="Proteomes" id="UP000288012">
    <property type="component" value="Unassembled WGS sequence"/>
</dbReference>
<keyword evidence="3" id="KW-1185">Reference proteome</keyword>
<dbReference type="GO" id="GO:0009007">
    <property type="term" value="F:site-specific DNA-methyltransferase (adenine-specific) activity"/>
    <property type="evidence" value="ECO:0007669"/>
    <property type="project" value="UniProtKB-EC"/>
</dbReference>
<feature type="domain" description="Type II methyltransferase M.TaqI-like" evidence="1">
    <location>
        <begin position="100"/>
        <end position="246"/>
    </location>
</feature>